<reference evidence="1 2" key="1">
    <citation type="submission" date="2021-04" db="EMBL/GenBank/DDBJ databases">
        <title>novel species isolated from subtropical streams in China.</title>
        <authorList>
            <person name="Lu H."/>
        </authorList>
    </citation>
    <scope>NUCLEOTIDE SEQUENCE [LARGE SCALE GENOMIC DNA]</scope>
    <source>
        <strain evidence="1 2">BYS107W</strain>
    </source>
</reference>
<accession>A0A941I3X8</accession>
<evidence type="ECO:0000313" key="2">
    <source>
        <dbReference type="Proteomes" id="UP000680158"/>
    </source>
</evidence>
<sequence>MKASTLSSNFIVLDSTLSAHTVPVSPSLYADLDANFQNFRSCVLVAEYCFDADWPSWEMHPVGDEILLLLAGAAEIQLMQNGEVVSIQFDQVGTTLIVPRATWHTAKVKETCRIVFMTPGEGTEHAEQPPTA</sequence>
<dbReference type="Proteomes" id="UP000680158">
    <property type="component" value="Unassembled WGS sequence"/>
</dbReference>
<dbReference type="AlphaFoldDB" id="A0A941I3X8"/>
<comment type="caution">
    <text evidence="1">The sequence shown here is derived from an EMBL/GenBank/DDBJ whole genome shotgun (WGS) entry which is preliminary data.</text>
</comment>
<dbReference type="SUPFAM" id="SSF51182">
    <property type="entry name" value="RmlC-like cupins"/>
    <property type="match status" value="1"/>
</dbReference>
<dbReference type="InterPro" id="IPR014710">
    <property type="entry name" value="RmlC-like_jellyroll"/>
</dbReference>
<dbReference type="RefSeq" id="WP_212684197.1">
    <property type="nucleotide sequence ID" value="NZ_JAGSPM010000005.1"/>
</dbReference>
<dbReference type="EMBL" id="JAGSPM010000005">
    <property type="protein sequence ID" value="MBR7746901.1"/>
    <property type="molecule type" value="Genomic_DNA"/>
</dbReference>
<name>A0A941I3X8_9BURK</name>
<dbReference type="InterPro" id="IPR011051">
    <property type="entry name" value="RmlC_Cupin_sf"/>
</dbReference>
<gene>
    <name evidence="1" type="ORF">KDM92_09935</name>
</gene>
<protein>
    <submittedName>
        <fullName evidence="1">Cupin domain-containing protein</fullName>
    </submittedName>
</protein>
<dbReference type="Gene3D" id="2.60.120.10">
    <property type="entry name" value="Jelly Rolls"/>
    <property type="match status" value="1"/>
</dbReference>
<proteinExistence type="predicted"/>
<evidence type="ECO:0000313" key="1">
    <source>
        <dbReference type="EMBL" id="MBR7746901.1"/>
    </source>
</evidence>
<keyword evidence="2" id="KW-1185">Reference proteome</keyword>
<organism evidence="1 2">
    <name type="scientific">Undibacterium baiyunense</name>
    <dbReference type="NCBI Taxonomy" id="2828731"/>
    <lineage>
        <taxon>Bacteria</taxon>
        <taxon>Pseudomonadati</taxon>
        <taxon>Pseudomonadota</taxon>
        <taxon>Betaproteobacteria</taxon>
        <taxon>Burkholderiales</taxon>
        <taxon>Oxalobacteraceae</taxon>
        <taxon>Undibacterium</taxon>
    </lineage>
</organism>